<dbReference type="InterPro" id="IPR018497">
    <property type="entry name" value="Peptidase_M13_C"/>
</dbReference>
<comment type="cofactor">
    <cofactor evidence="1">
        <name>Zn(2+)</name>
        <dbReference type="ChEBI" id="CHEBI:29105"/>
    </cofactor>
</comment>
<keyword evidence="6" id="KW-0378">Hydrolase</keyword>
<evidence type="ECO:0000256" key="2">
    <source>
        <dbReference type="ARBA" id="ARBA00004401"/>
    </source>
</evidence>
<evidence type="ECO:0000259" key="9">
    <source>
        <dbReference type="Pfam" id="PF01431"/>
    </source>
</evidence>
<dbReference type="PANTHER" id="PTHR11733:SF224">
    <property type="entry name" value="NEPRILYSIN-2"/>
    <property type="match status" value="1"/>
</dbReference>
<reference evidence="11 12" key="1">
    <citation type="submission" date="2024-08" db="EMBL/GenBank/DDBJ databases">
        <authorList>
            <person name="Cucini C."/>
            <person name="Frati F."/>
        </authorList>
    </citation>
    <scope>NUCLEOTIDE SEQUENCE [LARGE SCALE GENOMIC DNA]</scope>
</reference>
<dbReference type="PROSITE" id="PS51885">
    <property type="entry name" value="NEPRILYSIN"/>
    <property type="match status" value="1"/>
</dbReference>
<dbReference type="InterPro" id="IPR024079">
    <property type="entry name" value="MetalloPept_cat_dom_sf"/>
</dbReference>
<evidence type="ECO:0000256" key="8">
    <source>
        <dbReference type="ARBA" id="ARBA00023049"/>
    </source>
</evidence>
<sequence>MHSYKEIVARLVIVASVLIIVETRARYIYQPGPFVECMKLEIPCGGHSKETCNEYCENDGFASGSCNGHCCFCHARTGMLPQIFQRQHSVGPKPTLFNTLLELETKQIAVTEPEKVETTTVETTKPKRFASISGSDISAFANRNGIAKDRDAVKVEDEICLTPACIKTANAILDNLDETVSPCDDFYKFTCGNFQKDQRIPDDKGAVTLIGSLTDKLMEQLREMLETGNDSGKPLSHSATLAKTLYDSCRNSDLLESRGVSPLNDLLKTLGGWPVLEGNKWDSTAWSWQKTVSNFRKSGLVPDYLLKVAVVPDLKHPSRRILNIAEPVLAFSREQLRNPAFSSEYHQFQIKVAVLLGAEKVQADSELAKVLEFEKILANISLPRELARAHPLNFHHPMTVSELQSRFPSVQWLSYINALLPHDAEVNEDQIINVHAPEQLTVLLNAIDKTDKRVLANYLLWRASSSVISHLSEDAKKIQHEFLGAVSGQRQRKPRWRGCVDIVSTTLGQAVGAMYVRRHFDETSRETALEMVNDIRTAFVDILTTMDWMDVDTKRRALGKAAAMKTNIGYPEQLLNEDILRKLYDGLELSPDNFFGNLLNLTKGSADFALRKVKQPVDKNDWLPFGKPAIVNAFYQPSQNSIQFPAGILQGHFFNKERPQFMNYGSIGWVIGHEISHGFDDQGSHFDHNGEVRDWWNPKTKQLFHEKARCIVNQYGSFSYTDLVRNVTIPLNGIVSVGENIADNGGIKQAYKGYQSWVQRNGQEKKLPGLNYTPNQLFWISAATNWCNKVRPQQMIEEIQMGVHSPGEFRVRGTFANMEQFSKDFNCPVGAPMNPPSKCEVW</sequence>
<dbReference type="PRINTS" id="PR00786">
    <property type="entry name" value="NEPRILYSIN"/>
</dbReference>
<dbReference type="Proteomes" id="UP001642540">
    <property type="component" value="Unassembled WGS sequence"/>
</dbReference>
<keyword evidence="7" id="KW-0862">Zinc</keyword>
<comment type="caution">
    <text evidence="11">The sequence shown here is derived from an EMBL/GenBank/DDBJ whole genome shotgun (WGS) entry which is preliminary data.</text>
</comment>
<proteinExistence type="inferred from homology"/>
<name>A0ABP1RC64_9HEXA</name>
<feature type="domain" description="Peptidase M13 N-terminal" evidence="10">
    <location>
        <begin position="182"/>
        <end position="571"/>
    </location>
</feature>
<dbReference type="Pfam" id="PF05649">
    <property type="entry name" value="Peptidase_M13_N"/>
    <property type="match status" value="1"/>
</dbReference>
<comment type="similarity">
    <text evidence="3">Belongs to the peptidase M13 family.</text>
</comment>
<dbReference type="SUPFAM" id="SSF55486">
    <property type="entry name" value="Metalloproteases ('zincins'), catalytic domain"/>
    <property type="match status" value="1"/>
</dbReference>
<dbReference type="PANTHER" id="PTHR11733">
    <property type="entry name" value="ZINC METALLOPROTEASE FAMILY M13 NEPRILYSIN-RELATED"/>
    <property type="match status" value="1"/>
</dbReference>
<evidence type="ECO:0000256" key="4">
    <source>
        <dbReference type="ARBA" id="ARBA00022670"/>
    </source>
</evidence>
<dbReference type="Pfam" id="PF01431">
    <property type="entry name" value="Peptidase_M13"/>
    <property type="match status" value="1"/>
</dbReference>
<evidence type="ECO:0000256" key="7">
    <source>
        <dbReference type="ARBA" id="ARBA00022833"/>
    </source>
</evidence>
<dbReference type="CDD" id="cd08662">
    <property type="entry name" value="M13"/>
    <property type="match status" value="1"/>
</dbReference>
<protein>
    <submittedName>
        <fullName evidence="11">Uncharacterized protein</fullName>
    </submittedName>
</protein>
<evidence type="ECO:0000259" key="10">
    <source>
        <dbReference type="Pfam" id="PF05649"/>
    </source>
</evidence>
<comment type="subcellular location">
    <subcellularLocation>
        <location evidence="2">Cell membrane</location>
        <topology evidence="2">Single-pass type II membrane protein</topology>
    </subcellularLocation>
</comment>
<gene>
    <name evidence="11" type="ORF">ODALV1_LOCUS19771</name>
</gene>
<keyword evidence="8" id="KW-0482">Metalloprotease</keyword>
<organism evidence="11 12">
    <name type="scientific">Orchesella dallaii</name>
    <dbReference type="NCBI Taxonomy" id="48710"/>
    <lineage>
        <taxon>Eukaryota</taxon>
        <taxon>Metazoa</taxon>
        <taxon>Ecdysozoa</taxon>
        <taxon>Arthropoda</taxon>
        <taxon>Hexapoda</taxon>
        <taxon>Collembola</taxon>
        <taxon>Entomobryomorpha</taxon>
        <taxon>Entomobryoidea</taxon>
        <taxon>Orchesellidae</taxon>
        <taxon>Orchesellinae</taxon>
        <taxon>Orchesella</taxon>
    </lineage>
</organism>
<evidence type="ECO:0000256" key="3">
    <source>
        <dbReference type="ARBA" id="ARBA00007357"/>
    </source>
</evidence>
<accession>A0ABP1RC64</accession>
<dbReference type="InterPro" id="IPR008753">
    <property type="entry name" value="Peptidase_M13_N"/>
</dbReference>
<dbReference type="InterPro" id="IPR000718">
    <property type="entry name" value="Peptidase_M13"/>
</dbReference>
<keyword evidence="12" id="KW-1185">Reference proteome</keyword>
<feature type="domain" description="Peptidase M13 C-terminal" evidence="9">
    <location>
        <begin position="632"/>
        <end position="841"/>
    </location>
</feature>
<dbReference type="Gene3D" id="3.40.390.10">
    <property type="entry name" value="Collagenase (Catalytic Domain)"/>
    <property type="match status" value="1"/>
</dbReference>
<evidence type="ECO:0000256" key="1">
    <source>
        <dbReference type="ARBA" id="ARBA00001947"/>
    </source>
</evidence>
<evidence type="ECO:0000256" key="6">
    <source>
        <dbReference type="ARBA" id="ARBA00022801"/>
    </source>
</evidence>
<evidence type="ECO:0000313" key="12">
    <source>
        <dbReference type="Proteomes" id="UP001642540"/>
    </source>
</evidence>
<dbReference type="Gene3D" id="1.10.1380.10">
    <property type="entry name" value="Neutral endopeptidase , domain2"/>
    <property type="match status" value="1"/>
</dbReference>
<keyword evidence="5" id="KW-0479">Metal-binding</keyword>
<evidence type="ECO:0000256" key="5">
    <source>
        <dbReference type="ARBA" id="ARBA00022723"/>
    </source>
</evidence>
<evidence type="ECO:0000313" key="11">
    <source>
        <dbReference type="EMBL" id="CAL8122372.1"/>
    </source>
</evidence>
<dbReference type="InterPro" id="IPR042089">
    <property type="entry name" value="Peptidase_M13_dom_2"/>
</dbReference>
<keyword evidence="4" id="KW-0645">Protease</keyword>
<dbReference type="EMBL" id="CAXLJM020000068">
    <property type="protein sequence ID" value="CAL8122372.1"/>
    <property type="molecule type" value="Genomic_DNA"/>
</dbReference>